<organism evidence="1 2">
    <name type="scientific">Araneus ventricosus</name>
    <name type="common">Orbweaver spider</name>
    <name type="synonym">Epeira ventricosa</name>
    <dbReference type="NCBI Taxonomy" id="182803"/>
    <lineage>
        <taxon>Eukaryota</taxon>
        <taxon>Metazoa</taxon>
        <taxon>Ecdysozoa</taxon>
        <taxon>Arthropoda</taxon>
        <taxon>Chelicerata</taxon>
        <taxon>Arachnida</taxon>
        <taxon>Araneae</taxon>
        <taxon>Araneomorphae</taxon>
        <taxon>Entelegynae</taxon>
        <taxon>Araneoidea</taxon>
        <taxon>Araneidae</taxon>
        <taxon>Araneus</taxon>
    </lineage>
</organism>
<accession>A0A4Y2V497</accession>
<sequence length="97" mass="10624">MTRTTPELAPISKLPRHTNGRTFGQIMLLAHTPIRVDRHYVGFASEKKGKKPQKVDQQKSVLVQGTVELPVPQEKPEEVGACARVSMITCDAGITSS</sequence>
<dbReference type="AlphaFoldDB" id="A0A4Y2V497"/>
<proteinExistence type="predicted"/>
<name>A0A4Y2V497_ARAVE</name>
<dbReference type="EMBL" id="BGPR01042931">
    <property type="protein sequence ID" value="GBO19448.1"/>
    <property type="molecule type" value="Genomic_DNA"/>
</dbReference>
<evidence type="ECO:0000313" key="2">
    <source>
        <dbReference type="Proteomes" id="UP000499080"/>
    </source>
</evidence>
<dbReference type="Proteomes" id="UP000499080">
    <property type="component" value="Unassembled WGS sequence"/>
</dbReference>
<evidence type="ECO:0000313" key="1">
    <source>
        <dbReference type="EMBL" id="GBO19448.1"/>
    </source>
</evidence>
<reference evidence="1 2" key="1">
    <citation type="journal article" date="2019" name="Sci. Rep.">
        <title>Orb-weaving spider Araneus ventricosus genome elucidates the spidroin gene catalogue.</title>
        <authorList>
            <person name="Kono N."/>
            <person name="Nakamura H."/>
            <person name="Ohtoshi R."/>
            <person name="Moran D.A.P."/>
            <person name="Shinohara A."/>
            <person name="Yoshida Y."/>
            <person name="Fujiwara M."/>
            <person name="Mori M."/>
            <person name="Tomita M."/>
            <person name="Arakawa K."/>
        </authorList>
    </citation>
    <scope>NUCLEOTIDE SEQUENCE [LARGE SCALE GENOMIC DNA]</scope>
</reference>
<keyword evidence="2" id="KW-1185">Reference proteome</keyword>
<comment type="caution">
    <text evidence="1">The sequence shown here is derived from an EMBL/GenBank/DDBJ whole genome shotgun (WGS) entry which is preliminary data.</text>
</comment>
<gene>
    <name evidence="1" type="ORF">AVEN_163278_1</name>
</gene>
<protein>
    <submittedName>
        <fullName evidence="1">Uncharacterized protein</fullName>
    </submittedName>
</protein>